<dbReference type="GO" id="GO:0019064">
    <property type="term" value="P:fusion of virus membrane with host plasma membrane"/>
    <property type="evidence" value="ECO:0007669"/>
    <property type="project" value="InterPro"/>
</dbReference>
<sequence length="188" mass="21608">MDRVLSIYPGDEDESGDEKNKCVGGKAAKQNNSEKKTNKVEKAVLITNVKASGAEVRRERRGDMSDEDEDEEVSVRLGDEAEEVEEEEPNLKAIRVEIKKLIAEKYNFAEIQEEDISDILKDSFIHKDRSDFKDIIIRLMVLEKLVQLTIKRQKRHNKAIRRIENHLETVRKGMLMLSKKIDTQTGAL</sequence>
<proteinExistence type="predicted"/>
<keyword evidence="2" id="KW-0946">Virion</keyword>
<name>A0A481N8J7_9POXV</name>
<accession>A0A481N8J7</accession>
<reference evidence="4 5" key="1">
    <citation type="journal article" date="2019" name="J. Virol.">
        <title>Punctuated evolution of myxoma virus: rapid and disjunct evolution of a recent viral lineage in Australia.</title>
        <authorList>
            <person name="Eden J.-S."/>
            <person name="Kerr P.J."/>
            <person name="Holmes E.C."/>
        </authorList>
    </citation>
    <scope>NUCLEOTIDE SEQUENCE [LARGE SCALE GENOMIC DNA]</scope>
    <source>
        <strain evidence="4">Aust/ACT/Acton/12-2012</strain>
    </source>
</reference>
<gene>
    <name evidence="4" type="primary">m115L</name>
</gene>
<dbReference type="InterPro" id="IPR003436">
    <property type="entry name" value="Chordopox_Fusion/A27"/>
</dbReference>
<dbReference type="PRINTS" id="PR01847">
    <property type="entry name" value="VIRALFUSION"/>
</dbReference>
<evidence type="ECO:0000313" key="5">
    <source>
        <dbReference type="Proteomes" id="UP000291087"/>
    </source>
</evidence>
<dbReference type="EMBL" id="MK388108">
    <property type="protein sequence ID" value="QAV36963.1"/>
    <property type="molecule type" value="Genomic_DNA"/>
</dbReference>
<dbReference type="Proteomes" id="UP000291087">
    <property type="component" value="Segment"/>
</dbReference>
<dbReference type="Pfam" id="PF02346">
    <property type="entry name" value="Vac_Fusion"/>
    <property type="match status" value="1"/>
</dbReference>
<feature type="region of interest" description="Disordered" evidence="3">
    <location>
        <begin position="54"/>
        <end position="86"/>
    </location>
</feature>
<comment type="subcellular location">
    <subcellularLocation>
        <location evidence="1">Virion</location>
    </subcellularLocation>
</comment>
<feature type="region of interest" description="Disordered" evidence="3">
    <location>
        <begin position="1"/>
        <end position="37"/>
    </location>
</feature>
<dbReference type="GO" id="GO:0019031">
    <property type="term" value="C:viral envelope"/>
    <property type="evidence" value="ECO:0007669"/>
    <property type="project" value="InterPro"/>
</dbReference>
<evidence type="ECO:0000256" key="2">
    <source>
        <dbReference type="ARBA" id="ARBA00022844"/>
    </source>
</evidence>
<evidence type="ECO:0000256" key="1">
    <source>
        <dbReference type="ARBA" id="ARBA00004328"/>
    </source>
</evidence>
<evidence type="ECO:0000256" key="3">
    <source>
        <dbReference type="SAM" id="MobiDB-lite"/>
    </source>
</evidence>
<organism evidence="4 5">
    <name type="scientific">Myxoma virus</name>
    <dbReference type="NCBI Taxonomy" id="10273"/>
    <lineage>
        <taxon>Viruses</taxon>
        <taxon>Varidnaviria</taxon>
        <taxon>Bamfordvirae</taxon>
        <taxon>Nucleocytoviricota</taxon>
        <taxon>Pokkesviricetes</taxon>
        <taxon>Chitovirales</taxon>
        <taxon>Poxviridae</taxon>
        <taxon>Chordopoxvirinae</taxon>
        <taxon>Leporipoxvirus</taxon>
        <taxon>Leporipoxvirus myxoma</taxon>
    </lineage>
</organism>
<protein>
    <submittedName>
        <fullName evidence="4">M115L</fullName>
    </submittedName>
</protein>
<evidence type="ECO:0000313" key="4">
    <source>
        <dbReference type="EMBL" id="QAV36963.1"/>
    </source>
</evidence>
<feature type="compositionally biased region" description="Basic and acidic residues" evidence="3">
    <location>
        <begin position="55"/>
        <end position="64"/>
    </location>
</feature>